<reference evidence="3" key="1">
    <citation type="submission" date="2020-08" db="EMBL/GenBank/DDBJ databases">
        <title>Multicomponent nature underlies the extraordinary mechanical properties of spider dragline silk.</title>
        <authorList>
            <person name="Kono N."/>
            <person name="Nakamura H."/>
            <person name="Mori M."/>
            <person name="Yoshida Y."/>
            <person name="Ohtoshi R."/>
            <person name="Malay A.D."/>
            <person name="Moran D.A.P."/>
            <person name="Tomita M."/>
            <person name="Numata K."/>
            <person name="Arakawa K."/>
        </authorList>
    </citation>
    <scope>NUCLEOTIDE SEQUENCE</scope>
</reference>
<evidence type="ECO:0000259" key="2">
    <source>
        <dbReference type="Pfam" id="PF17921"/>
    </source>
</evidence>
<gene>
    <name evidence="3" type="primary">X975_19749</name>
    <name evidence="3" type="ORF">TNIN_390561</name>
</gene>
<dbReference type="Pfam" id="PF17921">
    <property type="entry name" value="Integrase_H2C2"/>
    <property type="match status" value="1"/>
</dbReference>
<name>A0A8X6YP75_9ARAC</name>
<dbReference type="EMBL" id="BMAV01020745">
    <property type="protein sequence ID" value="GFY74443.1"/>
    <property type="molecule type" value="Genomic_DNA"/>
</dbReference>
<dbReference type="InterPro" id="IPR050951">
    <property type="entry name" value="Retrovirus_Pol_polyprotein"/>
</dbReference>
<keyword evidence="4" id="KW-1185">Reference proteome</keyword>
<accession>A0A8X6YP75</accession>
<dbReference type="GO" id="GO:0003964">
    <property type="term" value="F:RNA-directed DNA polymerase activity"/>
    <property type="evidence" value="ECO:0007669"/>
    <property type="project" value="UniProtKB-EC"/>
</dbReference>
<organism evidence="3 4">
    <name type="scientific">Trichonephila inaurata madagascariensis</name>
    <dbReference type="NCBI Taxonomy" id="2747483"/>
    <lineage>
        <taxon>Eukaryota</taxon>
        <taxon>Metazoa</taxon>
        <taxon>Ecdysozoa</taxon>
        <taxon>Arthropoda</taxon>
        <taxon>Chelicerata</taxon>
        <taxon>Arachnida</taxon>
        <taxon>Araneae</taxon>
        <taxon>Araneomorphae</taxon>
        <taxon>Entelegynae</taxon>
        <taxon>Araneoidea</taxon>
        <taxon>Nephilidae</taxon>
        <taxon>Trichonephila</taxon>
        <taxon>Trichonephila inaurata</taxon>
    </lineage>
</organism>
<evidence type="ECO:0000313" key="3">
    <source>
        <dbReference type="EMBL" id="GFY74443.1"/>
    </source>
</evidence>
<feature type="domain" description="Integrase zinc-binding" evidence="2">
    <location>
        <begin position="130"/>
        <end position="174"/>
    </location>
</feature>
<dbReference type="Proteomes" id="UP000886998">
    <property type="component" value="Unassembled WGS sequence"/>
</dbReference>
<dbReference type="InterPro" id="IPR041588">
    <property type="entry name" value="Integrase_H2C2"/>
</dbReference>
<protein>
    <recommendedName>
        <fullName evidence="1">RNA-directed DNA polymerase</fullName>
        <ecNumber evidence="1">2.7.7.49</ecNumber>
    </recommendedName>
</protein>
<proteinExistence type="predicted"/>
<dbReference type="PANTHER" id="PTHR37984:SF15">
    <property type="entry name" value="INTEGRASE CATALYTIC DOMAIN-CONTAINING PROTEIN"/>
    <property type="match status" value="1"/>
</dbReference>
<dbReference type="OrthoDB" id="3863715at2759"/>
<dbReference type="EC" id="2.7.7.49" evidence="1"/>
<evidence type="ECO:0000256" key="1">
    <source>
        <dbReference type="ARBA" id="ARBA00012493"/>
    </source>
</evidence>
<comment type="caution">
    <text evidence="3">The sequence shown here is derived from an EMBL/GenBank/DDBJ whole genome shotgun (WGS) entry which is preliminary data.</text>
</comment>
<dbReference type="PANTHER" id="PTHR37984">
    <property type="entry name" value="PROTEIN CBG26694"/>
    <property type="match status" value="1"/>
</dbReference>
<dbReference type="Gene3D" id="1.10.340.70">
    <property type="match status" value="1"/>
</dbReference>
<sequence>MKKTAFSQTAYEALLESIQLCSVNVRQVIDDETQLDENKKSIVCEVQTFEEGSCLDIEATTDAVNIGSEVRSNLSSETRRTFIKLQKEDETLINVWEQANKKEKAYEIQDDLLVHNDVVCGEPIKQVVLPAGKRKEILQMAHEIPLAEHLGEQKTEQLIKYSFFWPSLKRDVKTLRSMQTLSVTENFDVQR</sequence>
<dbReference type="FunFam" id="1.10.340.70:FF:000001">
    <property type="entry name" value="Retrovirus-related Pol polyprotein from transposon gypsy-like Protein"/>
    <property type="match status" value="1"/>
</dbReference>
<dbReference type="AlphaFoldDB" id="A0A8X6YP75"/>
<evidence type="ECO:0000313" key="4">
    <source>
        <dbReference type="Proteomes" id="UP000886998"/>
    </source>
</evidence>